<sequence length="425" mass="47484">MAITGADASTAQQYLEITAWNMEEALNLFMESGGSGGASSQAGATSTTGFGDQEVRAPDPSKRQRLVGGDGFDSPRVYPAPQFFNRPVNVSHYNDFTSSALNPNGLLHQDFVQDSIALLNQQMNSSRQNDDGERSTRRDPQNLSQLFQPPTRLMFHGTFARRSAKDQKKWLLVNIQDETIFASLMLNRDTWSDDLVQNLVESSFIFWQSPINNEHGKKFCTLYQIEADLLPIVCILDPRTGQKLVEWYNFMEPSQMTEKLSDFCCLNSMDGAPIMPPRPASAPPQKSLVDASEEEQLAAAIAASLQQDDDSDMEDCVEIEEKPVVVPPPAPVPVVLEPLPEEPSDGPMVTRIQIRTTSGTRLMRRFHKADPVSLLFRFVQHEIPEAQSRDFELRTSYPPKAIDAQAPMTLSDAKLENASLMMQWK</sequence>
<feature type="compositionally biased region" description="Basic and acidic residues" evidence="1">
    <location>
        <begin position="128"/>
        <end position="140"/>
    </location>
</feature>
<dbReference type="PANTHER" id="PTHR23322">
    <property type="entry name" value="FAS-ASSOCIATED PROTEIN"/>
    <property type="match status" value="1"/>
</dbReference>
<keyword evidence="4" id="KW-1185">Reference proteome</keyword>
<dbReference type="PROSITE" id="PS50033">
    <property type="entry name" value="UBX"/>
    <property type="match status" value="1"/>
</dbReference>
<dbReference type="Proteomes" id="UP000243217">
    <property type="component" value="Unassembled WGS sequence"/>
</dbReference>
<dbReference type="Gene3D" id="3.40.30.10">
    <property type="entry name" value="Glutaredoxin"/>
    <property type="match status" value="1"/>
</dbReference>
<reference evidence="3 4" key="1">
    <citation type="journal article" date="2014" name="Genome Biol. Evol.">
        <title>The secreted proteins of Achlya hypogyna and Thraustotheca clavata identify the ancestral oomycete secretome and reveal gene acquisitions by horizontal gene transfer.</title>
        <authorList>
            <person name="Misner I."/>
            <person name="Blouin N."/>
            <person name="Leonard G."/>
            <person name="Richards T.A."/>
            <person name="Lane C.E."/>
        </authorList>
    </citation>
    <scope>NUCLEOTIDE SEQUENCE [LARGE SCALE GENOMIC DNA]</scope>
    <source>
        <strain evidence="3 4">ATCC 34112</strain>
    </source>
</reference>
<dbReference type="CDD" id="cd02958">
    <property type="entry name" value="UAS"/>
    <property type="match status" value="1"/>
</dbReference>
<dbReference type="InterPro" id="IPR036249">
    <property type="entry name" value="Thioredoxin-like_sf"/>
</dbReference>
<dbReference type="Pfam" id="PF00789">
    <property type="entry name" value="UBX"/>
    <property type="match status" value="1"/>
</dbReference>
<dbReference type="InterPro" id="IPR050730">
    <property type="entry name" value="UBX_domain-protein"/>
</dbReference>
<dbReference type="SMART" id="SM00594">
    <property type="entry name" value="UAS"/>
    <property type="match status" value="1"/>
</dbReference>
<dbReference type="InterPro" id="IPR001012">
    <property type="entry name" value="UBX_dom"/>
</dbReference>
<feature type="compositionally biased region" description="Basic and acidic residues" evidence="1">
    <location>
        <begin position="53"/>
        <end position="62"/>
    </location>
</feature>
<dbReference type="OrthoDB" id="270602at2759"/>
<dbReference type="PROSITE" id="PS50330">
    <property type="entry name" value="UIM"/>
    <property type="match status" value="1"/>
</dbReference>
<dbReference type="GO" id="GO:0005634">
    <property type="term" value="C:nucleus"/>
    <property type="evidence" value="ECO:0007669"/>
    <property type="project" value="TreeGrafter"/>
</dbReference>
<dbReference type="SUPFAM" id="SSF46934">
    <property type="entry name" value="UBA-like"/>
    <property type="match status" value="1"/>
</dbReference>
<dbReference type="Gene3D" id="1.10.8.10">
    <property type="entry name" value="DNA helicase RuvA subunit, C-terminal domain"/>
    <property type="match status" value="1"/>
</dbReference>
<feature type="region of interest" description="Disordered" evidence="1">
    <location>
        <begin position="32"/>
        <end position="73"/>
    </location>
</feature>
<name>A0A1W0A165_9STRA</name>
<dbReference type="Pfam" id="PF14555">
    <property type="entry name" value="UBA_4"/>
    <property type="match status" value="1"/>
</dbReference>
<feature type="domain" description="UBX" evidence="2">
    <location>
        <begin position="345"/>
        <end position="423"/>
    </location>
</feature>
<accession>A0A1W0A165</accession>
<dbReference type="CDD" id="cd14273">
    <property type="entry name" value="UBA_TAP-C_like"/>
    <property type="match status" value="1"/>
</dbReference>
<dbReference type="GO" id="GO:0043130">
    <property type="term" value="F:ubiquitin binding"/>
    <property type="evidence" value="ECO:0007669"/>
    <property type="project" value="TreeGrafter"/>
</dbReference>
<evidence type="ECO:0000256" key="1">
    <source>
        <dbReference type="SAM" id="MobiDB-lite"/>
    </source>
</evidence>
<evidence type="ECO:0000259" key="2">
    <source>
        <dbReference type="PROSITE" id="PS50033"/>
    </source>
</evidence>
<dbReference type="SMART" id="SM00166">
    <property type="entry name" value="UBX"/>
    <property type="match status" value="1"/>
</dbReference>
<dbReference type="EMBL" id="JNBS01000692">
    <property type="protein sequence ID" value="OQS04032.1"/>
    <property type="molecule type" value="Genomic_DNA"/>
</dbReference>
<dbReference type="SUPFAM" id="SSF54236">
    <property type="entry name" value="Ubiquitin-like"/>
    <property type="match status" value="1"/>
</dbReference>
<dbReference type="CDD" id="cd01767">
    <property type="entry name" value="UBX"/>
    <property type="match status" value="1"/>
</dbReference>
<dbReference type="SUPFAM" id="SSF52833">
    <property type="entry name" value="Thioredoxin-like"/>
    <property type="match status" value="1"/>
</dbReference>
<dbReference type="Gene3D" id="3.10.20.90">
    <property type="entry name" value="Phosphatidylinositol 3-kinase Catalytic Subunit, Chain A, domain 1"/>
    <property type="match status" value="1"/>
</dbReference>
<dbReference type="InterPro" id="IPR003903">
    <property type="entry name" value="UIM_dom"/>
</dbReference>
<dbReference type="STRING" id="74557.A0A1W0A165"/>
<gene>
    <name evidence="3" type="ORF">THRCLA_03697</name>
</gene>
<dbReference type="InterPro" id="IPR006577">
    <property type="entry name" value="UAS"/>
</dbReference>
<dbReference type="AlphaFoldDB" id="A0A1W0A165"/>
<comment type="caution">
    <text evidence="3">The sequence shown here is derived from an EMBL/GenBank/DDBJ whole genome shotgun (WGS) entry which is preliminary data.</text>
</comment>
<evidence type="ECO:0000313" key="3">
    <source>
        <dbReference type="EMBL" id="OQS04032.1"/>
    </source>
</evidence>
<dbReference type="InterPro" id="IPR009060">
    <property type="entry name" value="UBA-like_sf"/>
</dbReference>
<organism evidence="3 4">
    <name type="scientific">Thraustotheca clavata</name>
    <dbReference type="NCBI Taxonomy" id="74557"/>
    <lineage>
        <taxon>Eukaryota</taxon>
        <taxon>Sar</taxon>
        <taxon>Stramenopiles</taxon>
        <taxon>Oomycota</taxon>
        <taxon>Saprolegniomycetes</taxon>
        <taxon>Saprolegniales</taxon>
        <taxon>Achlyaceae</taxon>
        <taxon>Thraustotheca</taxon>
    </lineage>
</organism>
<evidence type="ECO:0000313" key="4">
    <source>
        <dbReference type="Proteomes" id="UP000243217"/>
    </source>
</evidence>
<dbReference type="Pfam" id="PF13899">
    <property type="entry name" value="Thioredoxin_7"/>
    <property type="match status" value="1"/>
</dbReference>
<proteinExistence type="predicted"/>
<protein>
    <recommendedName>
        <fullName evidence="2">UBX domain-containing protein</fullName>
    </recommendedName>
</protein>
<dbReference type="InterPro" id="IPR029071">
    <property type="entry name" value="Ubiquitin-like_domsf"/>
</dbReference>
<dbReference type="GO" id="GO:0043161">
    <property type="term" value="P:proteasome-mediated ubiquitin-dependent protein catabolic process"/>
    <property type="evidence" value="ECO:0007669"/>
    <property type="project" value="TreeGrafter"/>
</dbReference>
<feature type="compositionally biased region" description="Low complexity" evidence="1">
    <location>
        <begin position="38"/>
        <end position="49"/>
    </location>
</feature>
<feature type="region of interest" description="Disordered" evidence="1">
    <location>
        <begin position="124"/>
        <end position="144"/>
    </location>
</feature>
<dbReference type="PANTHER" id="PTHR23322:SF6">
    <property type="entry name" value="UBX DOMAIN-CONTAINING PROTEIN 7"/>
    <property type="match status" value="1"/>
</dbReference>